<evidence type="ECO:0000313" key="3">
    <source>
        <dbReference type="Proteomes" id="UP000628840"/>
    </source>
</evidence>
<comment type="caution">
    <text evidence="2">The sequence shown here is derived from an EMBL/GenBank/DDBJ whole genome shotgun (WGS) entry which is preliminary data.</text>
</comment>
<name>A0A830F8V9_9EURY</name>
<accession>A0A830F8V9</accession>
<dbReference type="EMBL" id="BMPF01000001">
    <property type="protein sequence ID" value="GGL22657.1"/>
    <property type="molecule type" value="Genomic_DNA"/>
</dbReference>
<keyword evidence="1" id="KW-0812">Transmembrane</keyword>
<proteinExistence type="predicted"/>
<dbReference type="AlphaFoldDB" id="A0A830F8V9"/>
<evidence type="ECO:0000313" key="2">
    <source>
        <dbReference type="EMBL" id="GGL22657.1"/>
    </source>
</evidence>
<keyword evidence="1" id="KW-0472">Membrane</keyword>
<dbReference type="Proteomes" id="UP000628840">
    <property type="component" value="Unassembled WGS sequence"/>
</dbReference>
<reference evidence="2 3" key="1">
    <citation type="journal article" date="2019" name="Int. J. Syst. Evol. Microbiol.">
        <title>The Global Catalogue of Microorganisms (GCM) 10K type strain sequencing project: providing services to taxonomists for standard genome sequencing and annotation.</title>
        <authorList>
            <consortium name="The Broad Institute Genomics Platform"/>
            <consortium name="The Broad Institute Genome Sequencing Center for Infectious Disease"/>
            <person name="Wu L."/>
            <person name="Ma J."/>
        </authorList>
    </citation>
    <scope>NUCLEOTIDE SEQUENCE [LARGE SCALE GENOMIC DNA]</scope>
    <source>
        <strain evidence="2 3">JCM 19585</strain>
    </source>
</reference>
<evidence type="ECO:0000256" key="1">
    <source>
        <dbReference type="SAM" id="Phobius"/>
    </source>
</evidence>
<organism evidence="2 3">
    <name type="scientific">Halarchaeum grantii</name>
    <dbReference type="NCBI Taxonomy" id="1193105"/>
    <lineage>
        <taxon>Archaea</taxon>
        <taxon>Methanobacteriati</taxon>
        <taxon>Methanobacteriota</taxon>
        <taxon>Stenosarchaea group</taxon>
        <taxon>Halobacteria</taxon>
        <taxon>Halobacteriales</taxon>
        <taxon>Halobacteriaceae</taxon>
    </lineage>
</organism>
<feature type="transmembrane region" description="Helical" evidence="1">
    <location>
        <begin position="12"/>
        <end position="33"/>
    </location>
</feature>
<feature type="transmembrane region" description="Helical" evidence="1">
    <location>
        <begin position="95"/>
        <end position="114"/>
    </location>
</feature>
<feature type="transmembrane region" description="Helical" evidence="1">
    <location>
        <begin position="68"/>
        <end position="89"/>
    </location>
</feature>
<feature type="transmembrane region" description="Helical" evidence="1">
    <location>
        <begin position="39"/>
        <end position="61"/>
    </location>
</feature>
<dbReference type="RefSeq" id="WP_188877057.1">
    <property type="nucleotide sequence ID" value="NZ_BMPF01000001.1"/>
</dbReference>
<gene>
    <name evidence="2" type="ORF">GCM10009037_02590</name>
</gene>
<keyword evidence="3" id="KW-1185">Reference proteome</keyword>
<protein>
    <submittedName>
        <fullName evidence="2">Uncharacterized protein</fullName>
    </submittedName>
</protein>
<sequence length="124" mass="12233">MARWRDTDSATRTLAWAVGIALLVTGYVHVGVWGGALPAFAPADLVGGALGGLAGGIVLAFAEAREGLPAATGAWLVLLLTLCVGYVAGAALAPSAALALVVAAWATALGGALLRARTRAGGRT</sequence>
<keyword evidence="1" id="KW-1133">Transmembrane helix</keyword>
<dbReference type="OrthoDB" id="380825at2157"/>